<sequence length="21" mass="2478">MSGWSCRGKTLSIHYKMKLHN</sequence>
<evidence type="ECO:0000313" key="1">
    <source>
        <dbReference type="EMBL" id="JAE08824.1"/>
    </source>
</evidence>
<proteinExistence type="predicted"/>
<dbReference type="EMBL" id="GBRH01189072">
    <property type="protein sequence ID" value="JAE08824.1"/>
    <property type="molecule type" value="Transcribed_RNA"/>
</dbReference>
<name>A0A0A9FC70_ARUDO</name>
<protein>
    <submittedName>
        <fullName evidence="1">Uncharacterized protein</fullName>
    </submittedName>
</protein>
<organism evidence="1">
    <name type="scientific">Arundo donax</name>
    <name type="common">Giant reed</name>
    <name type="synonym">Donax arundinaceus</name>
    <dbReference type="NCBI Taxonomy" id="35708"/>
    <lineage>
        <taxon>Eukaryota</taxon>
        <taxon>Viridiplantae</taxon>
        <taxon>Streptophyta</taxon>
        <taxon>Embryophyta</taxon>
        <taxon>Tracheophyta</taxon>
        <taxon>Spermatophyta</taxon>
        <taxon>Magnoliopsida</taxon>
        <taxon>Liliopsida</taxon>
        <taxon>Poales</taxon>
        <taxon>Poaceae</taxon>
        <taxon>PACMAD clade</taxon>
        <taxon>Arundinoideae</taxon>
        <taxon>Arundineae</taxon>
        <taxon>Arundo</taxon>
    </lineage>
</organism>
<reference evidence="1" key="1">
    <citation type="submission" date="2014-09" db="EMBL/GenBank/DDBJ databases">
        <authorList>
            <person name="Magalhaes I.L.F."/>
            <person name="Oliveira U."/>
            <person name="Santos F.R."/>
            <person name="Vidigal T.H.D.A."/>
            <person name="Brescovit A.D."/>
            <person name="Santos A.J."/>
        </authorList>
    </citation>
    <scope>NUCLEOTIDE SEQUENCE</scope>
    <source>
        <tissue evidence="1">Shoot tissue taken approximately 20 cm above the soil surface</tissue>
    </source>
</reference>
<dbReference type="AlphaFoldDB" id="A0A0A9FC70"/>
<reference evidence="1" key="2">
    <citation type="journal article" date="2015" name="Data Brief">
        <title>Shoot transcriptome of the giant reed, Arundo donax.</title>
        <authorList>
            <person name="Barrero R.A."/>
            <person name="Guerrero F.D."/>
            <person name="Moolhuijzen P."/>
            <person name="Goolsby J.A."/>
            <person name="Tidwell J."/>
            <person name="Bellgard S.E."/>
            <person name="Bellgard M.I."/>
        </authorList>
    </citation>
    <scope>NUCLEOTIDE SEQUENCE</scope>
    <source>
        <tissue evidence="1">Shoot tissue taken approximately 20 cm above the soil surface</tissue>
    </source>
</reference>
<accession>A0A0A9FC70</accession>